<protein>
    <submittedName>
        <fullName evidence="3">Sulfide dehydrogenase</fullName>
    </submittedName>
</protein>
<evidence type="ECO:0000259" key="2">
    <source>
        <dbReference type="PROSITE" id="PS50206"/>
    </source>
</evidence>
<keyword evidence="4" id="KW-1185">Reference proteome</keyword>
<dbReference type="SUPFAM" id="SSF52821">
    <property type="entry name" value="Rhodanese/Cell cycle control phosphatase"/>
    <property type="match status" value="1"/>
</dbReference>
<dbReference type="PROSITE" id="PS50206">
    <property type="entry name" value="RHODANESE_3"/>
    <property type="match status" value="1"/>
</dbReference>
<dbReference type="InterPro" id="IPR001763">
    <property type="entry name" value="Rhodanese-like_dom"/>
</dbReference>
<dbReference type="PANTHER" id="PTHR43031:SF7">
    <property type="entry name" value="NITRIC OXIDE REDUCTASE FLRD-NAD(+) REDUCTASE"/>
    <property type="match status" value="1"/>
</dbReference>
<dbReference type="SMART" id="SM00450">
    <property type="entry name" value="RHOD"/>
    <property type="match status" value="1"/>
</dbReference>
<proteinExistence type="predicted"/>
<sequence length="156" mass="17025">MKKLLVSLGLGAMLATSAFALSGPMAHIFKAEVKANAKYVKYITPQQLKKWMDEDKDFTVLDVREPAETAAGTVDWIELEKIPRGLVDVKAAVGYLKPNNTYVVICKTGGRATLAGAKLVKQYGFKHVYVLKGGMVGWMKAGYTVVNKLGKFKAAQ</sequence>
<dbReference type="KEGG" id="nam:NAMH_0492"/>
<dbReference type="Proteomes" id="UP000000448">
    <property type="component" value="Chromosome"/>
</dbReference>
<evidence type="ECO:0000256" key="1">
    <source>
        <dbReference type="SAM" id="SignalP"/>
    </source>
</evidence>
<dbReference type="STRING" id="598659.NAMH_0492"/>
<feature type="chain" id="PRO_5002886161" evidence="1">
    <location>
        <begin position="21"/>
        <end position="156"/>
    </location>
</feature>
<dbReference type="InterPro" id="IPR036873">
    <property type="entry name" value="Rhodanese-like_dom_sf"/>
</dbReference>
<keyword evidence="1" id="KW-0732">Signal</keyword>
<dbReference type="CDD" id="cd00158">
    <property type="entry name" value="RHOD"/>
    <property type="match status" value="1"/>
</dbReference>
<organism evidence="3 4">
    <name type="scientific">Nautilia profundicola (strain ATCC BAA-1463 / DSM 18972 / AmH)</name>
    <dbReference type="NCBI Taxonomy" id="598659"/>
    <lineage>
        <taxon>Bacteria</taxon>
        <taxon>Pseudomonadati</taxon>
        <taxon>Campylobacterota</taxon>
        <taxon>Epsilonproteobacteria</taxon>
        <taxon>Nautiliales</taxon>
        <taxon>Nautiliaceae</taxon>
        <taxon>Nautilia</taxon>
    </lineage>
</organism>
<dbReference type="PANTHER" id="PTHR43031">
    <property type="entry name" value="FAD-DEPENDENT OXIDOREDUCTASE"/>
    <property type="match status" value="1"/>
</dbReference>
<dbReference type="Pfam" id="PF00581">
    <property type="entry name" value="Rhodanese"/>
    <property type="match status" value="1"/>
</dbReference>
<dbReference type="HOGENOM" id="CLU_1684681_0_0_7"/>
<feature type="domain" description="Rhodanese" evidence="2">
    <location>
        <begin position="54"/>
        <end position="147"/>
    </location>
</feature>
<dbReference type="Gene3D" id="3.40.250.10">
    <property type="entry name" value="Rhodanese-like domain"/>
    <property type="match status" value="1"/>
</dbReference>
<dbReference type="AlphaFoldDB" id="B9L8F2"/>
<name>B9L8F2_NAUPA</name>
<accession>B9L8F2</accession>
<reference evidence="3 4" key="1">
    <citation type="journal article" date="2009" name="PLoS Genet.">
        <title>Adaptations to submarine hydrothermal environments exemplified by the genome of Nautilia profundicola.</title>
        <authorList>
            <person name="Campbell B.J."/>
            <person name="Smith J.L."/>
            <person name="Hanson T.E."/>
            <person name="Klotz M.G."/>
            <person name="Stein L.Y."/>
            <person name="Lee C.K."/>
            <person name="Wu D."/>
            <person name="Robinson J.M."/>
            <person name="Khouri H.M."/>
            <person name="Eisen J.A."/>
            <person name="Cary S.C."/>
        </authorList>
    </citation>
    <scope>NUCLEOTIDE SEQUENCE [LARGE SCALE GENOMIC DNA]</scope>
    <source>
        <strain evidence="4">ATCC BAA-1463 / DSM 18972 / AmH</strain>
    </source>
</reference>
<evidence type="ECO:0000313" key="3">
    <source>
        <dbReference type="EMBL" id="ACM92491.1"/>
    </source>
</evidence>
<dbReference type="EMBL" id="CP001279">
    <property type="protein sequence ID" value="ACM92491.1"/>
    <property type="molecule type" value="Genomic_DNA"/>
</dbReference>
<dbReference type="eggNOG" id="COG0607">
    <property type="taxonomic scope" value="Bacteria"/>
</dbReference>
<feature type="signal peptide" evidence="1">
    <location>
        <begin position="1"/>
        <end position="20"/>
    </location>
</feature>
<gene>
    <name evidence="3" type="ordered locus">NAMH_0492</name>
</gene>
<dbReference type="InterPro" id="IPR050229">
    <property type="entry name" value="GlpE_sulfurtransferase"/>
</dbReference>
<evidence type="ECO:0000313" key="4">
    <source>
        <dbReference type="Proteomes" id="UP000000448"/>
    </source>
</evidence>
<dbReference type="RefSeq" id="WP_012663862.1">
    <property type="nucleotide sequence ID" value="NC_012115.1"/>
</dbReference>